<name>A0A6J4Q0J5_9PSEU</name>
<dbReference type="InterPro" id="IPR023198">
    <property type="entry name" value="PGP-like_dom2"/>
</dbReference>
<protein>
    <submittedName>
        <fullName evidence="2">Hydrolase, haloacid delahogenase-like family</fullName>
    </submittedName>
</protein>
<dbReference type="AlphaFoldDB" id="A0A6J4Q0J5"/>
<dbReference type="InterPro" id="IPR036412">
    <property type="entry name" value="HAD-like_sf"/>
</dbReference>
<sequence length="265" mass="28931">MGDPVCWLHELCPDCGAVPTGPVCWRCGNPLASGTAVPVTSGAVTLIFDADDTLWENNAVYERVAADFFAWLAHPDTAHARAVHRDVERANVAGHGYGTQVFLRSLRDCTERLRGRPLTPAEQAEIDLLSAALAWKELDLVPGVDEVLTELGSRLDLRLLTKGRPEEQHLKIEMSGLAHHFTTVHVVPEKDPGTYRALVAELGLAPSRTWMIGNSPRSDVLAARAAGLNAVFVPHPSTWVHEHAEIDDPEVRTVASLRELPALFP</sequence>
<dbReference type="SFLD" id="SFLDG01129">
    <property type="entry name" value="C1.5:_HAD__Beta-PGM__Phosphata"/>
    <property type="match status" value="1"/>
</dbReference>
<dbReference type="PANTHER" id="PTHR43316">
    <property type="entry name" value="HYDROLASE, HALOACID DELAHOGENASE-RELATED"/>
    <property type="match status" value="1"/>
</dbReference>
<proteinExistence type="predicted"/>
<dbReference type="GO" id="GO:0016787">
    <property type="term" value="F:hydrolase activity"/>
    <property type="evidence" value="ECO:0007669"/>
    <property type="project" value="UniProtKB-KW"/>
</dbReference>
<reference evidence="2" key="1">
    <citation type="submission" date="2020-02" db="EMBL/GenBank/DDBJ databases">
        <authorList>
            <person name="Meier V. D."/>
        </authorList>
    </citation>
    <scope>NUCLEOTIDE SEQUENCE</scope>
    <source>
        <strain evidence="2">AVDCRST_MAG66</strain>
    </source>
</reference>
<keyword evidence="1 2" id="KW-0378">Hydrolase</keyword>
<dbReference type="SFLD" id="SFLDS00003">
    <property type="entry name" value="Haloacid_Dehalogenase"/>
    <property type="match status" value="1"/>
</dbReference>
<dbReference type="Gene3D" id="1.10.150.240">
    <property type="entry name" value="Putative phosphatase, domain 2"/>
    <property type="match status" value="1"/>
</dbReference>
<dbReference type="EMBL" id="CADCUS010000467">
    <property type="protein sequence ID" value="CAA9429777.1"/>
    <property type="molecule type" value="Genomic_DNA"/>
</dbReference>
<evidence type="ECO:0000313" key="2">
    <source>
        <dbReference type="EMBL" id="CAA9429777.1"/>
    </source>
</evidence>
<accession>A0A6J4Q0J5</accession>
<dbReference type="Pfam" id="PF00702">
    <property type="entry name" value="Hydrolase"/>
    <property type="match status" value="1"/>
</dbReference>
<dbReference type="Gene3D" id="3.40.50.1000">
    <property type="entry name" value="HAD superfamily/HAD-like"/>
    <property type="match status" value="1"/>
</dbReference>
<gene>
    <name evidence="2" type="ORF">AVDCRST_MAG66-3248</name>
</gene>
<dbReference type="InterPro" id="IPR051540">
    <property type="entry name" value="S-2-haloacid_dehalogenase"/>
</dbReference>
<dbReference type="InterPro" id="IPR023214">
    <property type="entry name" value="HAD_sf"/>
</dbReference>
<evidence type="ECO:0000256" key="1">
    <source>
        <dbReference type="ARBA" id="ARBA00022801"/>
    </source>
</evidence>
<dbReference type="PANTHER" id="PTHR43316:SF8">
    <property type="entry name" value="HAD FAMILY HYDROLASE"/>
    <property type="match status" value="1"/>
</dbReference>
<organism evidence="2">
    <name type="scientific">uncultured Pseudonocardia sp</name>
    <dbReference type="NCBI Taxonomy" id="211455"/>
    <lineage>
        <taxon>Bacteria</taxon>
        <taxon>Bacillati</taxon>
        <taxon>Actinomycetota</taxon>
        <taxon>Actinomycetes</taxon>
        <taxon>Pseudonocardiales</taxon>
        <taxon>Pseudonocardiaceae</taxon>
        <taxon>Pseudonocardia</taxon>
        <taxon>environmental samples</taxon>
    </lineage>
</organism>
<dbReference type="SUPFAM" id="SSF56784">
    <property type="entry name" value="HAD-like"/>
    <property type="match status" value="1"/>
</dbReference>